<dbReference type="InterPro" id="IPR029044">
    <property type="entry name" value="Nucleotide-diphossugar_trans"/>
</dbReference>
<organism evidence="2 3">
    <name type="scientific">Chitinophaga defluvii</name>
    <dbReference type="NCBI Taxonomy" id="3163343"/>
    <lineage>
        <taxon>Bacteria</taxon>
        <taxon>Pseudomonadati</taxon>
        <taxon>Bacteroidota</taxon>
        <taxon>Chitinophagia</taxon>
        <taxon>Chitinophagales</taxon>
        <taxon>Chitinophagaceae</taxon>
        <taxon>Chitinophaga</taxon>
    </lineage>
</organism>
<dbReference type="PANTHER" id="PTHR10859:SF91">
    <property type="entry name" value="DOLICHYL-PHOSPHATE BETA-GLUCOSYLTRANSFERASE"/>
    <property type="match status" value="1"/>
</dbReference>
<dbReference type="SUPFAM" id="SSF53448">
    <property type="entry name" value="Nucleotide-diphospho-sugar transferases"/>
    <property type="match status" value="1"/>
</dbReference>
<dbReference type="InterPro" id="IPR001173">
    <property type="entry name" value="Glyco_trans_2-like"/>
</dbReference>
<protein>
    <submittedName>
        <fullName evidence="2">Glycosyltransferase family 2 protein</fullName>
    </submittedName>
</protein>
<accession>A0ABV2TBY7</accession>
<evidence type="ECO:0000313" key="3">
    <source>
        <dbReference type="Proteomes" id="UP001549749"/>
    </source>
</evidence>
<dbReference type="Proteomes" id="UP001549749">
    <property type="component" value="Unassembled WGS sequence"/>
</dbReference>
<dbReference type="Pfam" id="PF00535">
    <property type="entry name" value="Glycos_transf_2"/>
    <property type="match status" value="1"/>
</dbReference>
<gene>
    <name evidence="2" type="ORF">ABR189_24355</name>
</gene>
<feature type="domain" description="Glycosyltransferase 2-like" evidence="1">
    <location>
        <begin position="42"/>
        <end position="190"/>
    </location>
</feature>
<evidence type="ECO:0000313" key="2">
    <source>
        <dbReference type="EMBL" id="MET7000547.1"/>
    </source>
</evidence>
<dbReference type="CDD" id="cd04179">
    <property type="entry name" value="DPM_DPG-synthase_like"/>
    <property type="match status" value="1"/>
</dbReference>
<dbReference type="Gene3D" id="3.90.550.10">
    <property type="entry name" value="Spore Coat Polysaccharide Biosynthesis Protein SpsA, Chain A"/>
    <property type="match status" value="1"/>
</dbReference>
<dbReference type="RefSeq" id="WP_354663104.1">
    <property type="nucleotide sequence ID" value="NZ_JBEXAC010000002.1"/>
</dbReference>
<name>A0ABV2TBY7_9BACT</name>
<sequence length="259" mass="28844">MSVLALSSTPTAGVSGPDALLVNTAGLDLILPCWNPSDNWVNMLAQHYQEVQQLMEHVPIQLIVVNDGSTQNFTAAQIFQLETVIPGIIVVNYAANRGKGYAVREGVKMARYDLQVYTDLDFPFGVEAVKHAYDKLLSGADVVAGERGAAYLDRLPRKRRIITRISRMMNQYVLQLKVADAQAGLKGFNKYGKAVLLSTKIDGFLYDSEFMYRAGKSRQLRIAPVTVHCRAGIRFSSFKIKLLLKEFRNYLRIIAANQG</sequence>
<proteinExistence type="predicted"/>
<comment type="caution">
    <text evidence="2">The sequence shown here is derived from an EMBL/GenBank/DDBJ whole genome shotgun (WGS) entry which is preliminary data.</text>
</comment>
<evidence type="ECO:0000259" key="1">
    <source>
        <dbReference type="Pfam" id="PF00535"/>
    </source>
</evidence>
<keyword evidence="3" id="KW-1185">Reference proteome</keyword>
<dbReference type="EMBL" id="JBEXAC010000002">
    <property type="protein sequence ID" value="MET7000547.1"/>
    <property type="molecule type" value="Genomic_DNA"/>
</dbReference>
<dbReference type="PANTHER" id="PTHR10859">
    <property type="entry name" value="GLYCOSYL TRANSFERASE"/>
    <property type="match status" value="1"/>
</dbReference>
<reference evidence="2 3" key="1">
    <citation type="submission" date="2024-06" db="EMBL/GenBank/DDBJ databases">
        <title>Chitinophaga defluvii sp. nov., isolated from municipal sewage.</title>
        <authorList>
            <person name="Zhang L."/>
        </authorList>
    </citation>
    <scope>NUCLEOTIDE SEQUENCE [LARGE SCALE GENOMIC DNA]</scope>
    <source>
        <strain evidence="2 3">H8</strain>
    </source>
</reference>